<dbReference type="GO" id="GO:0008168">
    <property type="term" value="F:methyltransferase activity"/>
    <property type="evidence" value="ECO:0007669"/>
    <property type="project" value="UniProtKB-KW"/>
</dbReference>
<dbReference type="InterPro" id="IPR037187">
    <property type="entry name" value="DnaK_N"/>
</dbReference>
<feature type="region of interest" description="Disordered" evidence="5">
    <location>
        <begin position="1"/>
        <end position="38"/>
    </location>
</feature>
<feature type="domain" description="Zinc finger DksA/TraR C4-type" evidence="6">
    <location>
        <begin position="74"/>
        <end position="102"/>
    </location>
</feature>
<dbReference type="PANTHER" id="PTHR33823:SF4">
    <property type="entry name" value="GENERAL STRESS PROTEIN 16O"/>
    <property type="match status" value="1"/>
</dbReference>
<dbReference type="InterPro" id="IPR000962">
    <property type="entry name" value="Znf_DskA_TraR"/>
</dbReference>
<evidence type="ECO:0000256" key="2">
    <source>
        <dbReference type="ARBA" id="ARBA00022771"/>
    </source>
</evidence>
<reference evidence="8 9" key="1">
    <citation type="submission" date="2017-01" db="EMBL/GenBank/DDBJ databases">
        <title>The complete genome sequence of a sulfur-oxidizing marine bacterium Thioclava sp. 25B10_4T.</title>
        <authorList>
            <person name="Liu Y."/>
            <person name="Lai Q."/>
            <person name="Shao Z."/>
        </authorList>
    </citation>
    <scope>NUCLEOTIDE SEQUENCE [LARGE SCALE GENOMIC DNA]</scope>
    <source>
        <strain evidence="8 9">25B10_4</strain>
    </source>
</reference>
<feature type="compositionally biased region" description="Basic and acidic residues" evidence="5">
    <location>
        <begin position="1"/>
        <end position="18"/>
    </location>
</feature>
<dbReference type="Proteomes" id="UP000185622">
    <property type="component" value="Chromosome"/>
</dbReference>
<dbReference type="PROSITE" id="PS51128">
    <property type="entry name" value="ZF_DKSA_2"/>
    <property type="match status" value="1"/>
</dbReference>
<dbReference type="SUPFAM" id="SSF109635">
    <property type="entry name" value="DnaK suppressor protein DksA, alpha-hairpin domain"/>
    <property type="match status" value="1"/>
</dbReference>
<dbReference type="InterPro" id="IPR048487">
    <property type="entry name" value="DksA-like_N"/>
</dbReference>
<dbReference type="GO" id="GO:0032259">
    <property type="term" value="P:methylation"/>
    <property type="evidence" value="ECO:0007669"/>
    <property type="project" value="UniProtKB-KW"/>
</dbReference>
<dbReference type="Gene3D" id="1.20.120.910">
    <property type="entry name" value="DksA, coiled-coil domain"/>
    <property type="match status" value="1"/>
</dbReference>
<evidence type="ECO:0000313" key="8">
    <source>
        <dbReference type="EMBL" id="AQS47709.1"/>
    </source>
</evidence>
<gene>
    <name evidence="8" type="ORF">BMG03_07780</name>
</gene>
<evidence type="ECO:0000259" key="7">
    <source>
        <dbReference type="Pfam" id="PF21173"/>
    </source>
</evidence>
<dbReference type="Pfam" id="PF01258">
    <property type="entry name" value="zf-dskA_traR"/>
    <property type="match status" value="1"/>
</dbReference>
<dbReference type="SUPFAM" id="SSF57716">
    <property type="entry name" value="Glucocorticoid receptor-like (DNA-binding domain)"/>
    <property type="match status" value="1"/>
</dbReference>
<keyword evidence="9" id="KW-1185">Reference proteome</keyword>
<sequence>MKSTETRKNELEARRAQLSERMAQVESELEGHEEKDWDDAAIEHESDEVLEDLGQSAQSEMRAIDAALARIEAGEYGYCVTCGERIDEARLDLLPATPFCREHAPGAKAPRQ</sequence>
<evidence type="ECO:0000256" key="3">
    <source>
        <dbReference type="ARBA" id="ARBA00022833"/>
    </source>
</evidence>
<keyword evidence="3" id="KW-0862">Zinc</keyword>
<evidence type="ECO:0000259" key="6">
    <source>
        <dbReference type="Pfam" id="PF01258"/>
    </source>
</evidence>
<evidence type="ECO:0000256" key="5">
    <source>
        <dbReference type="SAM" id="MobiDB-lite"/>
    </source>
</evidence>
<keyword evidence="2" id="KW-0863">Zinc-finger</keyword>
<feature type="zinc finger region" description="dksA C4-type" evidence="4">
    <location>
        <begin position="79"/>
        <end position="103"/>
    </location>
</feature>
<protein>
    <submittedName>
        <fullName evidence="8">Dimethylmenaquinone methyltransferase</fullName>
    </submittedName>
</protein>
<dbReference type="PANTHER" id="PTHR33823">
    <property type="entry name" value="RNA POLYMERASE-BINDING TRANSCRIPTION FACTOR DKSA-RELATED"/>
    <property type="match status" value="1"/>
</dbReference>
<keyword evidence="1" id="KW-0479">Metal-binding</keyword>
<evidence type="ECO:0000256" key="1">
    <source>
        <dbReference type="ARBA" id="ARBA00022723"/>
    </source>
</evidence>
<keyword evidence="8" id="KW-0489">Methyltransferase</keyword>
<organism evidence="8 9">
    <name type="scientific">Thioclava nitratireducens</name>
    <dbReference type="NCBI Taxonomy" id="1915078"/>
    <lineage>
        <taxon>Bacteria</taxon>
        <taxon>Pseudomonadati</taxon>
        <taxon>Pseudomonadota</taxon>
        <taxon>Alphaproteobacteria</taxon>
        <taxon>Rhodobacterales</taxon>
        <taxon>Paracoccaceae</taxon>
        <taxon>Thioclava</taxon>
    </lineage>
</organism>
<feature type="domain" description="DnaK suppressor protein-like N-terminal" evidence="7">
    <location>
        <begin position="9"/>
        <end position="71"/>
    </location>
</feature>
<dbReference type="EMBL" id="CP019437">
    <property type="protein sequence ID" value="AQS47709.1"/>
    <property type="molecule type" value="Genomic_DNA"/>
</dbReference>
<accession>A0ABN4X968</accession>
<dbReference type="Pfam" id="PF21173">
    <property type="entry name" value="DksA-like_N"/>
    <property type="match status" value="1"/>
</dbReference>
<dbReference type="RefSeq" id="WP_075774388.1">
    <property type="nucleotide sequence ID" value="NZ_CP019437.1"/>
</dbReference>
<name>A0ABN4X968_9RHOB</name>
<evidence type="ECO:0000313" key="9">
    <source>
        <dbReference type="Proteomes" id="UP000185622"/>
    </source>
</evidence>
<proteinExistence type="predicted"/>
<keyword evidence="8" id="KW-0808">Transferase</keyword>
<evidence type="ECO:0000256" key="4">
    <source>
        <dbReference type="PROSITE-ProRule" id="PRU00510"/>
    </source>
</evidence>